<gene>
    <name evidence="3" type="ORF">B5J93_00700</name>
    <name evidence="4" type="ORF">NCTC11012_02135</name>
</gene>
<feature type="transmembrane region" description="Helical" evidence="1">
    <location>
        <begin position="324"/>
        <end position="344"/>
    </location>
</feature>
<feature type="transmembrane region" description="Helical" evidence="1">
    <location>
        <begin position="185"/>
        <end position="206"/>
    </location>
</feature>
<evidence type="ECO:0000259" key="2">
    <source>
        <dbReference type="Pfam" id="PF04235"/>
    </source>
</evidence>
<organism evidence="4 6">
    <name type="scientific">Moraxella equi</name>
    <dbReference type="NCBI Taxonomy" id="60442"/>
    <lineage>
        <taxon>Bacteria</taxon>
        <taxon>Pseudomonadati</taxon>
        <taxon>Pseudomonadota</taxon>
        <taxon>Gammaproteobacteria</taxon>
        <taxon>Moraxellales</taxon>
        <taxon>Moraxellaceae</taxon>
        <taxon>Moraxella</taxon>
    </lineage>
</organism>
<feature type="transmembrane region" description="Helical" evidence="1">
    <location>
        <begin position="300"/>
        <end position="318"/>
    </location>
</feature>
<keyword evidence="1" id="KW-0812">Transmembrane</keyword>
<evidence type="ECO:0000256" key="1">
    <source>
        <dbReference type="SAM" id="Phobius"/>
    </source>
</evidence>
<dbReference type="Proteomes" id="UP000190777">
    <property type="component" value="Unassembled WGS sequence"/>
</dbReference>
<dbReference type="InterPro" id="IPR052529">
    <property type="entry name" value="Bact_Transport_Assoc"/>
</dbReference>
<name>A0A378QU14_9GAMM</name>
<dbReference type="EMBL" id="UGQF01000001">
    <property type="protein sequence ID" value="STZ03880.1"/>
    <property type="molecule type" value="Genomic_DNA"/>
</dbReference>
<feature type="domain" description="DUF418" evidence="2">
    <location>
        <begin position="210"/>
        <end position="363"/>
    </location>
</feature>
<reference evidence="3 5" key="1">
    <citation type="submission" date="2017-03" db="EMBL/GenBank/DDBJ databases">
        <title>Draft genome sequence of Moraxella equi CCUG 4950T type strain.</title>
        <authorList>
            <person name="Salva-Serra F."/>
            <person name="Engstrom-Jakobsson H."/>
            <person name="Thorell K."/>
            <person name="Jaen-Luchoro D."/>
            <person name="Gonzales-Siles L."/>
            <person name="Karlsson R."/>
            <person name="Yazdan S."/>
            <person name="Boulund F."/>
            <person name="Johnning A."/>
            <person name="Engstrand L."/>
            <person name="Kristiansson E."/>
            <person name="Moore E."/>
        </authorList>
    </citation>
    <scope>NUCLEOTIDE SEQUENCE [LARGE SCALE GENOMIC DNA]</scope>
    <source>
        <strain evidence="3 5">CCUG 4950</strain>
    </source>
</reference>
<feature type="transmembrane region" description="Helical" evidence="1">
    <location>
        <begin position="78"/>
        <end position="94"/>
    </location>
</feature>
<evidence type="ECO:0000313" key="6">
    <source>
        <dbReference type="Proteomes" id="UP000254618"/>
    </source>
</evidence>
<feature type="transmembrane region" description="Helical" evidence="1">
    <location>
        <begin position="114"/>
        <end position="144"/>
    </location>
</feature>
<accession>A0A378QU14</accession>
<dbReference type="InterPro" id="IPR007349">
    <property type="entry name" value="DUF418"/>
</dbReference>
<keyword evidence="1" id="KW-1133">Transmembrane helix</keyword>
<dbReference type="AlphaFoldDB" id="A0A378QU14"/>
<reference evidence="4 6" key="2">
    <citation type="submission" date="2018-06" db="EMBL/GenBank/DDBJ databases">
        <authorList>
            <consortium name="Pathogen Informatics"/>
            <person name="Doyle S."/>
        </authorList>
    </citation>
    <scope>NUCLEOTIDE SEQUENCE [LARGE SCALE GENOMIC DNA]</scope>
    <source>
        <strain evidence="4 6">NCTC11012</strain>
    </source>
</reference>
<keyword evidence="5" id="KW-1185">Reference proteome</keyword>
<evidence type="ECO:0000313" key="5">
    <source>
        <dbReference type="Proteomes" id="UP000190777"/>
    </source>
</evidence>
<dbReference type="PANTHER" id="PTHR30590:SF2">
    <property type="entry name" value="INNER MEMBRANE PROTEIN"/>
    <property type="match status" value="1"/>
</dbReference>
<feature type="transmembrane region" description="Helical" evidence="1">
    <location>
        <begin position="259"/>
        <end position="279"/>
    </location>
</feature>
<sequence length="369" mass="41822">MSKPPTQIPTTQAPITQPKDHLAILDGIRGFAIFGILVVNMMAFALPKHDLNLMNFTSTAWYDSVAMWLSTHFFEGKFYILFSFLFGIGFSVQLESAIKKGVNLWSFYPRRLLILFVIGVLHSYFWWGDVLRLYAILGLGLLLLKDLSIKYLLILAGLFLGLSGLVSAFPHIFGEFDSPNSDDVWRSLLFALIQMAPTAFALFLLGRVVGKLNFFNQLKDKVSLLKSLIIIAFVIWAVLKLALYLWVEPYSPIETLPKTLSDMAFTAIYIGILCLLSVNDKTAHYLNPLAKVGQMALTNYVMHTLMCVAFFKLTGLAGQLQMGALFLLSVGIFAIQLIYSHYWLKWFDYGLLEWVWRSLTFGKVQRLVK</sequence>
<dbReference type="PANTHER" id="PTHR30590">
    <property type="entry name" value="INNER MEMBRANE PROTEIN"/>
    <property type="match status" value="1"/>
</dbReference>
<evidence type="ECO:0000313" key="4">
    <source>
        <dbReference type="EMBL" id="STZ03880.1"/>
    </source>
</evidence>
<proteinExistence type="predicted"/>
<dbReference type="Pfam" id="PF04235">
    <property type="entry name" value="DUF418"/>
    <property type="match status" value="1"/>
</dbReference>
<feature type="transmembrane region" description="Helical" evidence="1">
    <location>
        <begin position="227"/>
        <end position="247"/>
    </location>
</feature>
<feature type="transmembrane region" description="Helical" evidence="1">
    <location>
        <begin position="28"/>
        <end position="46"/>
    </location>
</feature>
<dbReference type="EMBL" id="MXAP01000010">
    <property type="protein sequence ID" value="OPH40082.1"/>
    <property type="molecule type" value="Genomic_DNA"/>
</dbReference>
<dbReference type="Proteomes" id="UP000254618">
    <property type="component" value="Unassembled WGS sequence"/>
</dbReference>
<dbReference type="RefSeq" id="WP_079323955.1">
    <property type="nucleotide sequence ID" value="NZ_MXAP01000010.1"/>
</dbReference>
<evidence type="ECO:0000313" key="3">
    <source>
        <dbReference type="EMBL" id="OPH40082.1"/>
    </source>
</evidence>
<keyword evidence="1" id="KW-0472">Membrane</keyword>
<protein>
    <submittedName>
        <fullName evidence="4">Predicted membrane protein</fullName>
    </submittedName>
</protein>
<feature type="transmembrane region" description="Helical" evidence="1">
    <location>
        <begin position="151"/>
        <end position="173"/>
    </location>
</feature>